<feature type="compositionally biased region" description="Basic and acidic residues" evidence="6">
    <location>
        <begin position="101"/>
        <end position="111"/>
    </location>
</feature>
<dbReference type="GO" id="GO:0005385">
    <property type="term" value="F:zinc ion transmembrane transporter activity"/>
    <property type="evidence" value="ECO:0007669"/>
    <property type="project" value="TreeGrafter"/>
</dbReference>
<proteinExistence type="inferred from homology"/>
<dbReference type="GO" id="GO:0005886">
    <property type="term" value="C:plasma membrane"/>
    <property type="evidence" value="ECO:0007669"/>
    <property type="project" value="TreeGrafter"/>
</dbReference>
<dbReference type="GO" id="GO:0030003">
    <property type="term" value="P:intracellular monoatomic cation homeostasis"/>
    <property type="evidence" value="ECO:0007669"/>
    <property type="project" value="TreeGrafter"/>
</dbReference>
<evidence type="ECO:0000256" key="8">
    <source>
        <dbReference type="SAM" id="SignalP"/>
    </source>
</evidence>
<evidence type="ECO:0000256" key="3">
    <source>
        <dbReference type="ARBA" id="ARBA00022692"/>
    </source>
</evidence>
<feature type="compositionally biased region" description="Polar residues" evidence="6">
    <location>
        <begin position="168"/>
        <end position="184"/>
    </location>
</feature>
<dbReference type="InterPro" id="IPR003689">
    <property type="entry name" value="ZIP"/>
</dbReference>
<evidence type="ECO:0000256" key="7">
    <source>
        <dbReference type="SAM" id="Phobius"/>
    </source>
</evidence>
<gene>
    <name evidence="9" type="primary">slc39a10</name>
    <name evidence="9" type="ORF">CEXT_427491</name>
</gene>
<keyword evidence="8" id="KW-0732">Signal</keyword>
<sequence>MGAVGFYIVGALVSAHVSLCLCHFSPTEHSRAVTQEAESSPVPPISDHRFFLHEIFTKYGHGGQMTFEGFEHLLESLGLGNIIINDHDMEAHKENDFRNIHDTHDHSKKTEGMTGTTSKGVTLPNRDTRSHSHNHRDHDHHHHHHSEGATSPGHPSTLVRHPHHSHDNSLPTSQTQLDNSSTNHLHLHRGNITESGNRSSTDASPESIYHYRLSDVKIPELLVNLSILVDQHQELGQRSPDMVIEQCLSPREILETFGINQTSSLNPVSFLHLCPAIIYELDQGHCLFKNHGHAEERIIASTHQWIFSTIAVIIISLCGLLSVAVVPIMQKWFYHTLIQFLIGLAVGSLTGDALLHLMPHAMLGGEAGHDHNGPMSAAVAEKVAIWRGLTALGGMFFFFIAERLLGNYASYRKQRKELKAGKSKIPSLSNQSQVLNNGSVGEKLSQYRKSSYDFETSEKEMIKSEY</sequence>
<dbReference type="PANTHER" id="PTHR12191:SF37">
    <property type="entry name" value="ZINC TRANSPORTER FOI"/>
    <property type="match status" value="1"/>
</dbReference>
<feature type="chain" id="PRO_5043472782" evidence="8">
    <location>
        <begin position="23"/>
        <end position="466"/>
    </location>
</feature>
<comment type="subcellular location">
    <subcellularLocation>
        <location evidence="1">Membrane</location>
        <topology evidence="1">Multi-pass membrane protein</topology>
    </subcellularLocation>
</comment>
<accession>A0AAV4PWZ0</accession>
<comment type="similarity">
    <text evidence="2">Belongs to the ZIP transporter (TC 2.A.5) family.</text>
</comment>
<feature type="transmembrane region" description="Helical" evidence="7">
    <location>
        <begin position="340"/>
        <end position="363"/>
    </location>
</feature>
<evidence type="ECO:0000313" key="10">
    <source>
        <dbReference type="Proteomes" id="UP001054945"/>
    </source>
</evidence>
<evidence type="ECO:0000256" key="5">
    <source>
        <dbReference type="ARBA" id="ARBA00023136"/>
    </source>
</evidence>
<evidence type="ECO:0000256" key="2">
    <source>
        <dbReference type="ARBA" id="ARBA00006939"/>
    </source>
</evidence>
<keyword evidence="3 7" id="KW-0812">Transmembrane</keyword>
<feature type="transmembrane region" description="Helical" evidence="7">
    <location>
        <begin position="305"/>
        <end position="328"/>
    </location>
</feature>
<organism evidence="9 10">
    <name type="scientific">Caerostris extrusa</name>
    <name type="common">Bark spider</name>
    <name type="synonym">Caerostris bankana</name>
    <dbReference type="NCBI Taxonomy" id="172846"/>
    <lineage>
        <taxon>Eukaryota</taxon>
        <taxon>Metazoa</taxon>
        <taxon>Ecdysozoa</taxon>
        <taxon>Arthropoda</taxon>
        <taxon>Chelicerata</taxon>
        <taxon>Arachnida</taxon>
        <taxon>Araneae</taxon>
        <taxon>Araneomorphae</taxon>
        <taxon>Entelegynae</taxon>
        <taxon>Araneoidea</taxon>
        <taxon>Araneidae</taxon>
        <taxon>Caerostris</taxon>
    </lineage>
</organism>
<dbReference type="Proteomes" id="UP001054945">
    <property type="component" value="Unassembled WGS sequence"/>
</dbReference>
<comment type="caution">
    <text evidence="9">The sequence shown here is derived from an EMBL/GenBank/DDBJ whole genome shotgun (WGS) entry which is preliminary data.</text>
</comment>
<feature type="compositionally biased region" description="Polar residues" evidence="6">
    <location>
        <begin position="192"/>
        <end position="204"/>
    </location>
</feature>
<dbReference type="AlphaFoldDB" id="A0AAV4PWZ0"/>
<name>A0AAV4PWZ0_CAEEX</name>
<evidence type="ECO:0000256" key="1">
    <source>
        <dbReference type="ARBA" id="ARBA00004141"/>
    </source>
</evidence>
<keyword evidence="4 7" id="KW-1133">Transmembrane helix</keyword>
<protein>
    <submittedName>
        <fullName evidence="9">Zinc transporter ZIP10</fullName>
    </submittedName>
</protein>
<dbReference type="EMBL" id="BPLR01005321">
    <property type="protein sequence ID" value="GIY01426.1"/>
    <property type="molecule type" value="Genomic_DNA"/>
</dbReference>
<dbReference type="PANTHER" id="PTHR12191">
    <property type="entry name" value="SOLUTE CARRIER FAMILY 39"/>
    <property type="match status" value="1"/>
</dbReference>
<evidence type="ECO:0000256" key="4">
    <source>
        <dbReference type="ARBA" id="ARBA00022989"/>
    </source>
</evidence>
<dbReference type="GO" id="GO:0140410">
    <property type="term" value="F:monoatomic cation:bicarbonate symporter activity"/>
    <property type="evidence" value="ECO:0007669"/>
    <property type="project" value="TreeGrafter"/>
</dbReference>
<feature type="compositionally biased region" description="Basic residues" evidence="6">
    <location>
        <begin position="131"/>
        <end position="145"/>
    </location>
</feature>
<keyword evidence="5 7" id="KW-0472">Membrane</keyword>
<dbReference type="InterPro" id="IPR050799">
    <property type="entry name" value="ZIP_Transporter"/>
</dbReference>
<feature type="region of interest" description="Disordered" evidence="6">
    <location>
        <begin position="101"/>
        <end position="204"/>
    </location>
</feature>
<evidence type="ECO:0000313" key="9">
    <source>
        <dbReference type="EMBL" id="GIY01426.1"/>
    </source>
</evidence>
<feature type="transmembrane region" description="Helical" evidence="7">
    <location>
        <begin position="383"/>
        <end position="405"/>
    </location>
</feature>
<keyword evidence="10" id="KW-1185">Reference proteome</keyword>
<evidence type="ECO:0000256" key="6">
    <source>
        <dbReference type="SAM" id="MobiDB-lite"/>
    </source>
</evidence>
<feature type="signal peptide" evidence="8">
    <location>
        <begin position="1"/>
        <end position="22"/>
    </location>
</feature>
<dbReference type="GO" id="GO:0071578">
    <property type="term" value="P:zinc ion import across plasma membrane"/>
    <property type="evidence" value="ECO:0007669"/>
    <property type="project" value="TreeGrafter"/>
</dbReference>
<dbReference type="Pfam" id="PF02535">
    <property type="entry name" value="Zip"/>
    <property type="match status" value="1"/>
</dbReference>
<reference evidence="9 10" key="1">
    <citation type="submission" date="2021-06" db="EMBL/GenBank/DDBJ databases">
        <title>Caerostris extrusa draft genome.</title>
        <authorList>
            <person name="Kono N."/>
            <person name="Arakawa K."/>
        </authorList>
    </citation>
    <scope>NUCLEOTIDE SEQUENCE [LARGE SCALE GENOMIC DNA]</scope>
</reference>